<feature type="domain" description="RIIa" evidence="5">
    <location>
        <begin position="16"/>
        <end position="53"/>
    </location>
</feature>
<comment type="similarity">
    <text evidence="4">Belongs to the ropporin family.</text>
</comment>
<dbReference type="GO" id="GO:0031514">
    <property type="term" value="C:motile cilium"/>
    <property type="evidence" value="ECO:0007669"/>
    <property type="project" value="UniProtKB-SubCell"/>
</dbReference>
<reference evidence="6" key="1">
    <citation type="journal article" date="2020" name="bioRxiv">
        <title>Comparative genomics of Chlamydomonas.</title>
        <authorList>
            <person name="Craig R.J."/>
            <person name="Hasan A.R."/>
            <person name="Ness R.W."/>
            <person name="Keightley P.D."/>
        </authorList>
    </citation>
    <scope>NUCLEOTIDE SEQUENCE</scope>
    <source>
        <strain evidence="6">SAG 7.73</strain>
    </source>
</reference>
<comment type="subcellular location">
    <subcellularLocation>
        <location evidence="1">Cell projection</location>
        <location evidence="1">Cilium</location>
        <location evidence="1">Flagellum</location>
    </subcellularLocation>
</comment>
<accession>A0A835W166</accession>
<dbReference type="InterPro" id="IPR003117">
    <property type="entry name" value="cAMP_dep_PK_reg_su_I/II_a/b"/>
</dbReference>
<dbReference type="PANTHER" id="PTHR14952:SF9">
    <property type="entry name" value="EF-HAND DOMAIN-CONTAINING PROTEIN"/>
    <property type="match status" value="1"/>
</dbReference>
<dbReference type="SUPFAM" id="SSF47391">
    <property type="entry name" value="Dimerization-anchoring domain of cAMP-dependent PK regulatory subunit"/>
    <property type="match status" value="1"/>
</dbReference>
<dbReference type="AlphaFoldDB" id="A0A835W166"/>
<evidence type="ECO:0000313" key="6">
    <source>
        <dbReference type="EMBL" id="KAG2433423.1"/>
    </source>
</evidence>
<organism evidence="6 7">
    <name type="scientific">Chlamydomonas incerta</name>
    <dbReference type="NCBI Taxonomy" id="51695"/>
    <lineage>
        <taxon>Eukaryota</taxon>
        <taxon>Viridiplantae</taxon>
        <taxon>Chlorophyta</taxon>
        <taxon>core chlorophytes</taxon>
        <taxon>Chlorophyceae</taxon>
        <taxon>CS clade</taxon>
        <taxon>Chlamydomonadales</taxon>
        <taxon>Chlamydomonadaceae</taxon>
        <taxon>Chlamydomonas</taxon>
    </lineage>
</organism>
<dbReference type="Gene3D" id="1.20.890.10">
    <property type="entry name" value="cAMP-dependent protein kinase regulatory subunit, dimerization-anchoring domain"/>
    <property type="match status" value="1"/>
</dbReference>
<gene>
    <name evidence="6" type="ORF">HXX76_008481</name>
</gene>
<evidence type="ECO:0000256" key="2">
    <source>
        <dbReference type="ARBA" id="ARBA00022846"/>
    </source>
</evidence>
<keyword evidence="2" id="KW-0282">Flagellum</keyword>
<evidence type="ECO:0000259" key="5">
    <source>
        <dbReference type="SMART" id="SM00394"/>
    </source>
</evidence>
<comment type="caution">
    <text evidence="6">The sequence shown here is derived from an EMBL/GenBank/DDBJ whole genome shotgun (WGS) entry which is preliminary data.</text>
</comment>
<proteinExistence type="inferred from homology"/>
<keyword evidence="3" id="KW-0966">Cell projection</keyword>
<keyword evidence="7" id="KW-1185">Reference proteome</keyword>
<dbReference type="EMBL" id="JAEHOC010000019">
    <property type="protein sequence ID" value="KAG2433423.1"/>
    <property type="molecule type" value="Genomic_DNA"/>
</dbReference>
<protein>
    <recommendedName>
        <fullName evidence="5">RIIa domain-containing protein</fullName>
    </recommendedName>
</protein>
<evidence type="ECO:0000256" key="3">
    <source>
        <dbReference type="ARBA" id="ARBA00023273"/>
    </source>
</evidence>
<dbReference type="OrthoDB" id="10067602at2759"/>
<keyword evidence="2" id="KW-0969">Cilium</keyword>
<dbReference type="Pfam" id="PF02197">
    <property type="entry name" value="RIIa"/>
    <property type="match status" value="1"/>
</dbReference>
<evidence type="ECO:0000256" key="4">
    <source>
        <dbReference type="ARBA" id="ARBA00035651"/>
    </source>
</evidence>
<sequence length="204" mass="21624">MDVEPIFCAEQIVIPHNLADILKAYTKEVIRRQPTDIIAFSAKYFTNLANVASGVSNSSAPAKEQLRQVYTRGGSGGATLTESQVTGLCQQAGIADAVVAKVMEVGAFDPAAVDLAKFVFLCLAMSCEDFNRVCMGVFDVFSDNGSLPAEDFLNLVAHLGPDMDPEVTPAFLDAVAAELPEAGSAVTYMELCEAPSLKPKLGLS</sequence>
<dbReference type="SMART" id="SM00394">
    <property type="entry name" value="RIIa"/>
    <property type="match status" value="1"/>
</dbReference>
<dbReference type="PANTHER" id="PTHR14952">
    <property type="entry name" value="ROPPORIN-1-LIKE PROTEIN"/>
    <property type="match status" value="1"/>
</dbReference>
<dbReference type="CDD" id="cd22985">
    <property type="entry name" value="DD_CrRSP11-like"/>
    <property type="match status" value="1"/>
</dbReference>
<evidence type="ECO:0000313" key="7">
    <source>
        <dbReference type="Proteomes" id="UP000650467"/>
    </source>
</evidence>
<evidence type="ECO:0000256" key="1">
    <source>
        <dbReference type="ARBA" id="ARBA00004230"/>
    </source>
</evidence>
<name>A0A835W166_CHLIN</name>
<dbReference type="Proteomes" id="UP000650467">
    <property type="component" value="Unassembled WGS sequence"/>
</dbReference>